<accession>A0AAJ2NNG9</accession>
<evidence type="ECO:0000313" key="3">
    <source>
        <dbReference type="EMBL" id="MDV2885604.1"/>
    </source>
</evidence>
<evidence type="ECO:0000256" key="2">
    <source>
        <dbReference type="SAM" id="MobiDB-lite"/>
    </source>
</evidence>
<organism evidence="3 4">
    <name type="scientific">Alkalihalophilus pseudofirmus</name>
    <name type="common">Bacillus pseudofirmus</name>
    <dbReference type="NCBI Taxonomy" id="79885"/>
    <lineage>
        <taxon>Bacteria</taxon>
        <taxon>Bacillati</taxon>
        <taxon>Bacillota</taxon>
        <taxon>Bacilli</taxon>
        <taxon>Bacillales</taxon>
        <taxon>Bacillaceae</taxon>
        <taxon>Alkalihalophilus</taxon>
    </lineage>
</organism>
<feature type="compositionally biased region" description="Low complexity" evidence="2">
    <location>
        <begin position="123"/>
        <end position="136"/>
    </location>
</feature>
<gene>
    <name evidence="3" type="ORF">RYX45_10485</name>
</gene>
<sequence>MKQDTYLRLTPVQLQQRLIYTQSELKKYKLQVEKYKNDYYYNLIDQLKKDKDNLENEIQLNKDELFEKETLYKGEINSLKNKLGEAEQKIILLEEKLATAEKKLKDSNNLLIKEEHSSEDISHSSPINHSNSSSSHKWFEENIKSQNDE</sequence>
<dbReference type="RefSeq" id="WP_323466734.1">
    <property type="nucleotide sequence ID" value="NZ_CP144224.1"/>
</dbReference>
<evidence type="ECO:0000313" key="4">
    <source>
        <dbReference type="Proteomes" id="UP001285636"/>
    </source>
</evidence>
<keyword evidence="1" id="KW-0175">Coiled coil</keyword>
<dbReference type="Proteomes" id="UP001285636">
    <property type="component" value="Unassembled WGS sequence"/>
</dbReference>
<feature type="compositionally biased region" description="Basic and acidic residues" evidence="2">
    <location>
        <begin position="137"/>
        <end position="149"/>
    </location>
</feature>
<feature type="region of interest" description="Disordered" evidence="2">
    <location>
        <begin position="115"/>
        <end position="149"/>
    </location>
</feature>
<proteinExistence type="predicted"/>
<feature type="coiled-coil region" evidence="1">
    <location>
        <begin position="37"/>
        <end position="110"/>
    </location>
</feature>
<protein>
    <submittedName>
        <fullName evidence="3">Uncharacterized protein</fullName>
    </submittedName>
</protein>
<reference evidence="3" key="1">
    <citation type="submission" date="2023-10" db="EMBL/GenBank/DDBJ databases">
        <title>Screening of Alkalihalophilus pseudofirmusBZ-TG-HK211 and Its Alleviation of Salt Stress on Rapeseed Growth.</title>
        <authorList>
            <person name="Zhao B."/>
            <person name="Guo T."/>
        </authorList>
    </citation>
    <scope>NUCLEOTIDE SEQUENCE</scope>
    <source>
        <strain evidence="3">BZ-TG-HK211</strain>
    </source>
</reference>
<dbReference type="AlphaFoldDB" id="A0AAJ2NNG9"/>
<evidence type="ECO:0000256" key="1">
    <source>
        <dbReference type="SAM" id="Coils"/>
    </source>
</evidence>
<name>A0AAJ2NNG9_ALKPS</name>
<comment type="caution">
    <text evidence="3">The sequence shown here is derived from an EMBL/GenBank/DDBJ whole genome shotgun (WGS) entry which is preliminary data.</text>
</comment>
<dbReference type="EMBL" id="JAWJAY010000002">
    <property type="protein sequence ID" value="MDV2885604.1"/>
    <property type="molecule type" value="Genomic_DNA"/>
</dbReference>